<evidence type="ECO:0000313" key="3">
    <source>
        <dbReference type="Proteomes" id="UP000646738"/>
    </source>
</evidence>
<keyword evidence="1" id="KW-0472">Membrane</keyword>
<organism evidence="2 3">
    <name type="scientific">Streptomyces rubradiris</name>
    <name type="common">Streptomyces achromogenes subsp. rubradiris</name>
    <dbReference type="NCBI Taxonomy" id="285531"/>
    <lineage>
        <taxon>Bacteria</taxon>
        <taxon>Bacillati</taxon>
        <taxon>Actinomycetota</taxon>
        <taxon>Actinomycetes</taxon>
        <taxon>Kitasatosporales</taxon>
        <taxon>Streptomycetaceae</taxon>
        <taxon>Streptomyces</taxon>
    </lineage>
</organism>
<proteinExistence type="predicted"/>
<evidence type="ECO:0000256" key="1">
    <source>
        <dbReference type="SAM" id="Phobius"/>
    </source>
</evidence>
<sequence length="89" mass="8845">MFGGADRVADGHGLGGEGCDGLPCFGVFVGVDGGFSFGYGCSVMLLLLVVWAARVCRAGGGLLLVEGAGHGEGPRVDHALVVAVGEVVQ</sequence>
<keyword evidence="1" id="KW-1133">Transmembrane helix</keyword>
<reference evidence="3" key="1">
    <citation type="submission" date="2023-07" db="EMBL/GenBank/DDBJ databases">
        <title>Whole genome shotgun sequence of Streptomyces achromogenes subsp. rubradiris NBRC 14000.</title>
        <authorList>
            <person name="Komaki H."/>
            <person name="Tamura T."/>
        </authorList>
    </citation>
    <scope>NUCLEOTIDE SEQUENCE [LARGE SCALE GENOMIC DNA]</scope>
    <source>
        <strain evidence="3">NBRC 14000</strain>
    </source>
</reference>
<keyword evidence="3" id="KW-1185">Reference proteome</keyword>
<name>A0ABQ3R3F1_STRRR</name>
<feature type="transmembrane region" description="Helical" evidence="1">
    <location>
        <begin position="35"/>
        <end position="53"/>
    </location>
</feature>
<accession>A0ABQ3R3F1</accession>
<gene>
    <name evidence="2" type="ORF">Srubr_02370</name>
</gene>
<keyword evidence="1" id="KW-0812">Transmembrane</keyword>
<evidence type="ECO:0000313" key="2">
    <source>
        <dbReference type="EMBL" id="GHI50391.1"/>
    </source>
</evidence>
<comment type="caution">
    <text evidence="2">The sequence shown here is derived from an EMBL/GenBank/DDBJ whole genome shotgun (WGS) entry which is preliminary data.</text>
</comment>
<dbReference type="Proteomes" id="UP000646738">
    <property type="component" value="Unassembled WGS sequence"/>
</dbReference>
<protein>
    <submittedName>
        <fullName evidence="2">Uncharacterized protein</fullName>
    </submittedName>
</protein>
<dbReference type="EMBL" id="BNEA01000001">
    <property type="protein sequence ID" value="GHI50391.1"/>
    <property type="molecule type" value="Genomic_DNA"/>
</dbReference>